<dbReference type="PIRSF" id="PIRSF000501">
    <property type="entry name" value="DHPS_Campy_prd"/>
    <property type="match status" value="1"/>
</dbReference>
<dbReference type="GO" id="GO:0005829">
    <property type="term" value="C:cytosol"/>
    <property type="evidence" value="ECO:0007669"/>
    <property type="project" value="TreeGrafter"/>
</dbReference>
<comment type="pathway">
    <text evidence="3">Cofactor biosynthesis; tetrahydrofolate biosynthesis; 7,8-dihydrofolate from 2-amino-4-hydroxy-6-hydroxymethyl-7,8-dihydropteridine diphosphate and 4-aminobenzoate: step 1/2.</text>
</comment>
<comment type="cofactor">
    <cofactor evidence="2">
        <name>Mg(2+)</name>
        <dbReference type="ChEBI" id="CHEBI:18420"/>
    </cofactor>
</comment>
<dbReference type="InterPro" id="IPR045031">
    <property type="entry name" value="DHP_synth-like"/>
</dbReference>
<dbReference type="InterPro" id="IPR016227">
    <property type="entry name" value="Dihydropteroate_synthase_prd"/>
</dbReference>
<sequence>MKTQEVRVQKINTHAIPQAIKQVGADRIGQKIMSKKSQILGFEIKDLSFEALNILKQESLSIGGDCATPRGCIKHQGEKKAILIMTHAQLEKLIHKLAYQPFGLKELRLKLKAHLDSTPCHTERSEVSHKESKADSQIRASVMAIVNVTPDSFYASSRKDTQGAKDRIHALLAKEVGIIDIGGASSRPGSELIDSQSEIMRLKPIIEYIHTNKLYEKAEFSIDTYNPKTADYALSKGFTIINDISGFADEQMFEVAQKHKAKVILMHSKGTPKTMQNLTQYDDIFAEIDSFFAEKIEKCKAYNIQNIILDIGFGFAKTTQQNLALIKHLSHFLHFGFPLLVGASRKNTIGEITGRDTQDRLAGSLALHLCALQNGASILRMHDEDSHIDMVKIYKALYE</sequence>
<keyword evidence="6" id="KW-0479">Metal-binding</keyword>
<dbReference type="InterPro" id="IPR011005">
    <property type="entry name" value="Dihydropteroate_synth-like_sf"/>
</dbReference>
<evidence type="ECO:0000256" key="3">
    <source>
        <dbReference type="ARBA" id="ARBA00004763"/>
    </source>
</evidence>
<accession>A0A377JMT2</accession>
<dbReference type="SUPFAM" id="SSF51717">
    <property type="entry name" value="Dihydropteroate synthetase-like"/>
    <property type="match status" value="1"/>
</dbReference>
<dbReference type="Gene3D" id="3.20.20.20">
    <property type="entry name" value="Dihydropteroate synthase-like"/>
    <property type="match status" value="1"/>
</dbReference>
<dbReference type="RefSeq" id="WP_115025699.1">
    <property type="nucleotide sequence ID" value="NZ_UGHZ01000001.1"/>
</dbReference>
<evidence type="ECO:0000256" key="4">
    <source>
        <dbReference type="ARBA" id="ARBA00012458"/>
    </source>
</evidence>
<dbReference type="InterPro" id="IPR000489">
    <property type="entry name" value="Pterin-binding_dom"/>
</dbReference>
<comment type="catalytic activity">
    <reaction evidence="1">
        <text>(7,8-dihydropterin-6-yl)methyl diphosphate + 4-aminobenzoate = 7,8-dihydropteroate + diphosphate</text>
        <dbReference type="Rhea" id="RHEA:19949"/>
        <dbReference type="ChEBI" id="CHEBI:17836"/>
        <dbReference type="ChEBI" id="CHEBI:17839"/>
        <dbReference type="ChEBI" id="CHEBI:33019"/>
        <dbReference type="ChEBI" id="CHEBI:72950"/>
        <dbReference type="EC" id="2.5.1.15"/>
    </reaction>
</comment>
<evidence type="ECO:0000256" key="1">
    <source>
        <dbReference type="ARBA" id="ARBA00000012"/>
    </source>
</evidence>
<keyword evidence="5 10" id="KW-0808">Transferase</keyword>
<dbReference type="Pfam" id="PF00809">
    <property type="entry name" value="Pterin_bind"/>
    <property type="match status" value="1"/>
</dbReference>
<keyword evidence="7" id="KW-0460">Magnesium</keyword>
<dbReference type="Proteomes" id="UP000255335">
    <property type="component" value="Unassembled WGS sequence"/>
</dbReference>
<name>A0A377JMT2_9HELI</name>
<dbReference type="GO" id="GO:0046656">
    <property type="term" value="P:folic acid biosynthetic process"/>
    <property type="evidence" value="ECO:0007669"/>
    <property type="project" value="UniProtKB-KW"/>
</dbReference>
<evidence type="ECO:0000313" key="11">
    <source>
        <dbReference type="Proteomes" id="UP000255335"/>
    </source>
</evidence>
<gene>
    <name evidence="10" type="primary">folP</name>
    <name evidence="10" type="ORF">NCTC12221_00317</name>
</gene>
<dbReference type="InterPro" id="IPR006390">
    <property type="entry name" value="DHP_synth_dom"/>
</dbReference>
<dbReference type="PANTHER" id="PTHR20941">
    <property type="entry name" value="FOLATE SYNTHESIS PROTEINS"/>
    <property type="match status" value="1"/>
</dbReference>
<proteinExistence type="predicted"/>
<dbReference type="PROSITE" id="PS00793">
    <property type="entry name" value="DHPS_2"/>
    <property type="match status" value="1"/>
</dbReference>
<dbReference type="GO" id="GO:0046872">
    <property type="term" value="F:metal ion binding"/>
    <property type="evidence" value="ECO:0007669"/>
    <property type="project" value="UniProtKB-KW"/>
</dbReference>
<dbReference type="AlphaFoldDB" id="A0A377JMT2"/>
<feature type="domain" description="Pterin-binding" evidence="9">
    <location>
        <begin position="140"/>
        <end position="392"/>
    </location>
</feature>
<dbReference type="EC" id="2.5.1.15" evidence="4"/>
<evidence type="ECO:0000313" key="10">
    <source>
        <dbReference type="EMBL" id="STP08894.1"/>
    </source>
</evidence>
<dbReference type="PANTHER" id="PTHR20941:SF1">
    <property type="entry name" value="FOLIC ACID SYNTHESIS PROTEIN FOL1"/>
    <property type="match status" value="1"/>
</dbReference>
<dbReference type="NCBIfam" id="TIGR01496">
    <property type="entry name" value="DHPS"/>
    <property type="match status" value="1"/>
</dbReference>
<dbReference type="PROSITE" id="PS50972">
    <property type="entry name" value="PTERIN_BINDING"/>
    <property type="match status" value="1"/>
</dbReference>
<evidence type="ECO:0000259" key="9">
    <source>
        <dbReference type="PROSITE" id="PS50972"/>
    </source>
</evidence>
<organism evidence="10 11">
    <name type="scientific">Helicobacter cinaedi</name>
    <dbReference type="NCBI Taxonomy" id="213"/>
    <lineage>
        <taxon>Bacteria</taxon>
        <taxon>Pseudomonadati</taxon>
        <taxon>Campylobacterota</taxon>
        <taxon>Epsilonproteobacteria</taxon>
        <taxon>Campylobacterales</taxon>
        <taxon>Helicobacteraceae</taxon>
        <taxon>Helicobacter</taxon>
    </lineage>
</organism>
<evidence type="ECO:0000256" key="8">
    <source>
        <dbReference type="ARBA" id="ARBA00022909"/>
    </source>
</evidence>
<evidence type="ECO:0000256" key="6">
    <source>
        <dbReference type="ARBA" id="ARBA00022723"/>
    </source>
</evidence>
<dbReference type="EMBL" id="UGHZ01000001">
    <property type="protein sequence ID" value="STP08894.1"/>
    <property type="molecule type" value="Genomic_DNA"/>
</dbReference>
<evidence type="ECO:0000256" key="7">
    <source>
        <dbReference type="ARBA" id="ARBA00022842"/>
    </source>
</evidence>
<dbReference type="GO" id="GO:0046654">
    <property type="term" value="P:tetrahydrofolate biosynthetic process"/>
    <property type="evidence" value="ECO:0007669"/>
    <property type="project" value="TreeGrafter"/>
</dbReference>
<evidence type="ECO:0000256" key="5">
    <source>
        <dbReference type="ARBA" id="ARBA00022679"/>
    </source>
</evidence>
<dbReference type="CDD" id="cd00739">
    <property type="entry name" value="DHPS"/>
    <property type="match status" value="1"/>
</dbReference>
<dbReference type="GO" id="GO:0004156">
    <property type="term" value="F:dihydropteroate synthase activity"/>
    <property type="evidence" value="ECO:0007669"/>
    <property type="project" value="UniProtKB-EC"/>
</dbReference>
<reference evidence="10 11" key="1">
    <citation type="submission" date="2018-06" db="EMBL/GenBank/DDBJ databases">
        <authorList>
            <consortium name="Pathogen Informatics"/>
            <person name="Doyle S."/>
        </authorList>
    </citation>
    <scope>NUCLEOTIDE SEQUENCE [LARGE SCALE GENOMIC DNA]</scope>
    <source>
        <strain evidence="10 11">NCTC12221</strain>
    </source>
</reference>
<evidence type="ECO:0000256" key="2">
    <source>
        <dbReference type="ARBA" id="ARBA00001946"/>
    </source>
</evidence>
<keyword evidence="8" id="KW-0289">Folate biosynthesis</keyword>
<protein>
    <recommendedName>
        <fullName evidence="4">dihydropteroate synthase</fullName>
        <ecNumber evidence="4">2.5.1.15</ecNumber>
    </recommendedName>
</protein>